<keyword evidence="8" id="KW-0694">RNA-binding</keyword>
<keyword evidence="6" id="KW-0547">Nucleotide-binding</keyword>
<accession>A0A150WK36</accession>
<dbReference type="RefSeq" id="WP_061836048.1">
    <property type="nucleotide sequence ID" value="NZ_LUKE01000003.1"/>
</dbReference>
<evidence type="ECO:0000313" key="11">
    <source>
        <dbReference type="EMBL" id="KYG64082.1"/>
    </source>
</evidence>
<name>A0A150WK36_BDEBC</name>
<dbReference type="GO" id="GO:0008033">
    <property type="term" value="P:tRNA processing"/>
    <property type="evidence" value="ECO:0007669"/>
    <property type="project" value="UniProtKB-KW"/>
</dbReference>
<keyword evidence="5" id="KW-0479">Metal-binding</keyword>
<dbReference type="GO" id="GO:0000166">
    <property type="term" value="F:nucleotide binding"/>
    <property type="evidence" value="ECO:0007669"/>
    <property type="project" value="UniProtKB-KW"/>
</dbReference>
<dbReference type="Pfam" id="PF12627">
    <property type="entry name" value="PolyA_pol_RNAbd"/>
    <property type="match status" value="1"/>
</dbReference>
<evidence type="ECO:0000256" key="1">
    <source>
        <dbReference type="ARBA" id="ARBA00001946"/>
    </source>
</evidence>
<feature type="domain" description="Poly A polymerase head" evidence="9">
    <location>
        <begin position="31"/>
        <end position="151"/>
    </location>
</feature>
<keyword evidence="2 8" id="KW-0808">Transferase</keyword>
<dbReference type="Pfam" id="PF01743">
    <property type="entry name" value="PolyA_pol"/>
    <property type="match status" value="1"/>
</dbReference>
<evidence type="ECO:0000259" key="9">
    <source>
        <dbReference type="Pfam" id="PF01743"/>
    </source>
</evidence>
<reference evidence="11 12" key="1">
    <citation type="submission" date="2016-03" db="EMBL/GenBank/DDBJ databases">
        <authorList>
            <person name="Ploux O."/>
        </authorList>
    </citation>
    <scope>NUCLEOTIDE SEQUENCE [LARGE SCALE GENOMIC DNA]</scope>
    <source>
        <strain evidence="11 12">R0</strain>
    </source>
</reference>
<dbReference type="SUPFAM" id="SSF81891">
    <property type="entry name" value="Poly A polymerase C-terminal region-like"/>
    <property type="match status" value="1"/>
</dbReference>
<organism evidence="11 12">
    <name type="scientific">Bdellovibrio bacteriovorus</name>
    <dbReference type="NCBI Taxonomy" id="959"/>
    <lineage>
        <taxon>Bacteria</taxon>
        <taxon>Pseudomonadati</taxon>
        <taxon>Bdellovibrionota</taxon>
        <taxon>Bdellovibrionia</taxon>
        <taxon>Bdellovibrionales</taxon>
        <taxon>Pseudobdellovibrionaceae</taxon>
        <taxon>Bdellovibrio</taxon>
    </lineage>
</organism>
<dbReference type="SUPFAM" id="SSF81301">
    <property type="entry name" value="Nucleotidyltransferase"/>
    <property type="match status" value="1"/>
</dbReference>
<protein>
    <submittedName>
        <fullName evidence="11">Poly A polymerase</fullName>
    </submittedName>
</protein>
<keyword evidence="12" id="KW-1185">Reference proteome</keyword>
<dbReference type="Proteomes" id="UP000075320">
    <property type="component" value="Unassembled WGS sequence"/>
</dbReference>
<dbReference type="OrthoDB" id="5288233at2"/>
<evidence type="ECO:0000256" key="4">
    <source>
        <dbReference type="ARBA" id="ARBA00022695"/>
    </source>
</evidence>
<comment type="cofactor">
    <cofactor evidence="1">
        <name>Mg(2+)</name>
        <dbReference type="ChEBI" id="CHEBI:18420"/>
    </cofactor>
</comment>
<gene>
    <name evidence="11" type="ORF">AZI86_14865</name>
</gene>
<dbReference type="InterPro" id="IPR002646">
    <property type="entry name" value="PolA_pol_head_dom"/>
</dbReference>
<comment type="similarity">
    <text evidence="8">Belongs to the tRNA nucleotidyltransferase/poly(A) polymerase family.</text>
</comment>
<dbReference type="InterPro" id="IPR043519">
    <property type="entry name" value="NT_sf"/>
</dbReference>
<evidence type="ECO:0000313" key="12">
    <source>
        <dbReference type="Proteomes" id="UP000075320"/>
    </source>
</evidence>
<keyword evidence="4" id="KW-0548">Nucleotidyltransferase</keyword>
<sequence>MATVQSILETHPHWPAVEDIYHKLGARGYKAFLAGGCVRDALLGISANDLDVATDATPEEIEKIFANTVAVGKSFGVMRVLIGDADIEVATFRSDGEYKDGRRPEGVHFSTPEMDAQRRDFTVNALFYDLNSQEVLDFVQGKADLAKKTLRTVGDAEKRFAEDHLRLLRAARFVGQLDFALEVTTFAALKRMAPKVMTVSGERLHEEMGKLLRTAAVQKGLDVLVSSGLMAELFPFRAEDANGEYLSLAHHTWQSFALFFRQAPLTEVKSQLARLRFSVKEQRAIERVWGLWHQPEEFFKLSLAKQLLKMSEEGVPWALTILKAQKKFLSEIDLLTNAWAKMGETLPKPFLSGTDVQGLQGKAIGDCLAEAFELQLEHKHRSREEALEWLKSYKKKA</sequence>
<proteinExistence type="inferred from homology"/>
<dbReference type="InterPro" id="IPR050264">
    <property type="entry name" value="Bact_CCA-adding_enz_type3_sf"/>
</dbReference>
<dbReference type="CDD" id="cd05398">
    <property type="entry name" value="NT_ClassII-CCAase"/>
    <property type="match status" value="1"/>
</dbReference>
<dbReference type="GO" id="GO:0000049">
    <property type="term" value="F:tRNA binding"/>
    <property type="evidence" value="ECO:0007669"/>
    <property type="project" value="TreeGrafter"/>
</dbReference>
<evidence type="ECO:0000256" key="7">
    <source>
        <dbReference type="ARBA" id="ARBA00022842"/>
    </source>
</evidence>
<dbReference type="PANTHER" id="PTHR46173:SF1">
    <property type="entry name" value="CCA TRNA NUCLEOTIDYLTRANSFERASE 1, MITOCHONDRIAL"/>
    <property type="match status" value="1"/>
</dbReference>
<dbReference type="InterPro" id="IPR032828">
    <property type="entry name" value="PolyA_RNA-bd"/>
</dbReference>
<dbReference type="PANTHER" id="PTHR46173">
    <property type="entry name" value="CCA TRNA NUCLEOTIDYLTRANSFERASE 1, MITOCHONDRIAL"/>
    <property type="match status" value="1"/>
</dbReference>
<keyword evidence="3" id="KW-0819">tRNA processing</keyword>
<comment type="caution">
    <text evidence="11">The sequence shown here is derived from an EMBL/GenBank/DDBJ whole genome shotgun (WGS) entry which is preliminary data.</text>
</comment>
<evidence type="ECO:0000256" key="5">
    <source>
        <dbReference type="ARBA" id="ARBA00022723"/>
    </source>
</evidence>
<dbReference type="EMBL" id="LUKE01000003">
    <property type="protein sequence ID" value="KYG64082.1"/>
    <property type="molecule type" value="Genomic_DNA"/>
</dbReference>
<keyword evidence="7" id="KW-0460">Magnesium</keyword>
<feature type="domain" description="tRNA nucleotidyltransferase/poly(A) polymerase RNA and SrmB- binding" evidence="10">
    <location>
        <begin position="178"/>
        <end position="236"/>
    </location>
</feature>
<evidence type="ECO:0000256" key="6">
    <source>
        <dbReference type="ARBA" id="ARBA00022741"/>
    </source>
</evidence>
<evidence type="ECO:0000256" key="3">
    <source>
        <dbReference type="ARBA" id="ARBA00022694"/>
    </source>
</evidence>
<dbReference type="GO" id="GO:0046872">
    <property type="term" value="F:metal ion binding"/>
    <property type="evidence" value="ECO:0007669"/>
    <property type="project" value="UniProtKB-KW"/>
</dbReference>
<dbReference type="GO" id="GO:0016779">
    <property type="term" value="F:nucleotidyltransferase activity"/>
    <property type="evidence" value="ECO:0007669"/>
    <property type="project" value="UniProtKB-KW"/>
</dbReference>
<evidence type="ECO:0000259" key="10">
    <source>
        <dbReference type="Pfam" id="PF12627"/>
    </source>
</evidence>
<evidence type="ECO:0000256" key="8">
    <source>
        <dbReference type="RuleBase" id="RU003953"/>
    </source>
</evidence>
<evidence type="ECO:0000256" key="2">
    <source>
        <dbReference type="ARBA" id="ARBA00022679"/>
    </source>
</evidence>
<dbReference type="Gene3D" id="1.10.3090.10">
    <property type="entry name" value="cca-adding enzyme, domain 2"/>
    <property type="match status" value="1"/>
</dbReference>
<dbReference type="Gene3D" id="3.30.460.10">
    <property type="entry name" value="Beta Polymerase, domain 2"/>
    <property type="match status" value="1"/>
</dbReference>
<dbReference type="AlphaFoldDB" id="A0A150WK36"/>